<feature type="transmembrane region" description="Helical" evidence="2">
    <location>
        <begin position="12"/>
        <end position="29"/>
    </location>
</feature>
<organism evidence="3 4">
    <name type="scientific">Peribacillus psychrosaccharolyticus</name>
    <name type="common">Bacillus psychrosaccharolyticus</name>
    <dbReference type="NCBI Taxonomy" id="1407"/>
    <lineage>
        <taxon>Bacteria</taxon>
        <taxon>Bacillati</taxon>
        <taxon>Bacillota</taxon>
        <taxon>Bacilli</taxon>
        <taxon>Bacillales</taxon>
        <taxon>Bacillaceae</taxon>
        <taxon>Peribacillus</taxon>
    </lineage>
</organism>
<evidence type="ECO:0000256" key="1">
    <source>
        <dbReference type="SAM" id="Coils"/>
    </source>
</evidence>
<dbReference type="EMBL" id="CP068053">
    <property type="protein sequence ID" value="QQT02341.1"/>
    <property type="molecule type" value="Genomic_DNA"/>
</dbReference>
<accession>A0A974NR71</accession>
<keyword evidence="2" id="KW-1133">Transmembrane helix</keyword>
<keyword evidence="1" id="KW-0175">Coiled coil</keyword>
<gene>
    <name evidence="3" type="ORF">I6J18_11170</name>
</gene>
<dbReference type="KEGG" id="ppsr:I6J18_11170"/>
<evidence type="ECO:0000313" key="4">
    <source>
        <dbReference type="Proteomes" id="UP000595254"/>
    </source>
</evidence>
<keyword evidence="2" id="KW-0812">Transmembrane</keyword>
<evidence type="ECO:0000256" key="2">
    <source>
        <dbReference type="SAM" id="Phobius"/>
    </source>
</evidence>
<feature type="coiled-coil region" evidence="1">
    <location>
        <begin position="35"/>
        <end position="130"/>
    </location>
</feature>
<evidence type="ECO:0000313" key="3">
    <source>
        <dbReference type="EMBL" id="QQT02341.1"/>
    </source>
</evidence>
<protein>
    <submittedName>
        <fullName evidence="3">Toxin regulator</fullName>
    </submittedName>
</protein>
<reference evidence="3 4" key="1">
    <citation type="submission" date="2021-01" db="EMBL/GenBank/DDBJ databases">
        <title>FDA dAtabase for Regulatory Grade micrObial Sequences (FDA-ARGOS): Supporting development and validation of Infectious Disease Dx tests.</title>
        <authorList>
            <person name="Nelson B."/>
            <person name="Plummer A."/>
            <person name="Tallon L."/>
            <person name="Sadzewicz L."/>
            <person name="Zhao X."/>
            <person name="Boylan J."/>
            <person name="Ott S."/>
            <person name="Bowen H."/>
            <person name="Vavikolanu K."/>
            <person name="Mehta A."/>
            <person name="Aluvathingal J."/>
            <person name="Nadendla S."/>
            <person name="Myers T."/>
            <person name="Yan Y."/>
            <person name="Sichtig H."/>
        </authorList>
    </citation>
    <scope>NUCLEOTIDE SEQUENCE [LARGE SCALE GENOMIC DNA]</scope>
    <source>
        <strain evidence="3 4">FDAARGOS_1161</strain>
    </source>
</reference>
<proteinExistence type="predicted"/>
<keyword evidence="4" id="KW-1185">Reference proteome</keyword>
<dbReference type="RefSeq" id="WP_201648174.1">
    <property type="nucleotide sequence ID" value="NZ_CP068053.1"/>
</dbReference>
<sequence length="233" mass="26170">MRSLLSFAKKRWTYIVLVIIALFIGGAFGPSQEELDQVLSDKQDMEITLSKEKEKNDKLSDTNKELAAKVEEAEPYFKMEEEERKNKQAEAEAKAAELEKKKAAAEAEAEAKEKKKAAELKKKAEEKEKKGYETGITYNQLARTPDDYMGEKIKFRGKVIQVMEGDDTTQIRLAVGEDYDTILFGEYDSSIVNSRILEDDIITVMGLSTGLLTYESTMGGDISIPGMSIDKIQ</sequence>
<dbReference type="Proteomes" id="UP000595254">
    <property type="component" value="Chromosome"/>
</dbReference>
<keyword evidence="2" id="KW-0472">Membrane</keyword>
<name>A0A974NR71_PERPY</name>
<dbReference type="AlphaFoldDB" id="A0A974NR71"/>